<dbReference type="EMBL" id="AOSV01000038">
    <property type="protein sequence ID" value="EMG35936.1"/>
    <property type="molecule type" value="Genomic_DNA"/>
</dbReference>
<proteinExistence type="inferred from homology"/>
<dbReference type="GO" id="GO:0005524">
    <property type="term" value="F:ATP binding"/>
    <property type="evidence" value="ECO:0007669"/>
    <property type="project" value="UniProtKB-KW"/>
</dbReference>
<dbReference type="PROSITE" id="PS51278">
    <property type="entry name" value="GATASE_TYPE_2"/>
    <property type="match status" value="1"/>
</dbReference>
<dbReference type="PANTHER" id="PTHR43284">
    <property type="entry name" value="ASPARAGINE SYNTHETASE (GLUTAMINE-HYDROLYZING)"/>
    <property type="match status" value="1"/>
</dbReference>
<dbReference type="Gene3D" id="3.40.50.620">
    <property type="entry name" value="HUPs"/>
    <property type="match status" value="1"/>
</dbReference>
<dbReference type="InterPro" id="IPR014729">
    <property type="entry name" value="Rossmann-like_a/b/a_fold"/>
</dbReference>
<feature type="binding site" evidence="9">
    <location>
        <position position="291"/>
    </location>
    <ligand>
        <name>ATP</name>
        <dbReference type="ChEBI" id="CHEBI:30616"/>
    </ligand>
</feature>
<evidence type="ECO:0000256" key="9">
    <source>
        <dbReference type="PIRSR" id="PIRSR001589-2"/>
    </source>
</evidence>
<dbReference type="GO" id="GO:0005829">
    <property type="term" value="C:cytosol"/>
    <property type="evidence" value="ECO:0007669"/>
    <property type="project" value="TreeGrafter"/>
</dbReference>
<comment type="caution">
    <text evidence="12">The sequence shown here is derived from an EMBL/GenBank/DDBJ whole genome shotgun (WGS) entry which is preliminary data.</text>
</comment>
<dbReference type="InterPro" id="IPR017932">
    <property type="entry name" value="GATase_2_dom"/>
</dbReference>
<evidence type="ECO:0000256" key="5">
    <source>
        <dbReference type="ARBA" id="ARBA00022840"/>
    </source>
</evidence>
<dbReference type="InterPro" id="IPR001962">
    <property type="entry name" value="Asn_synthase"/>
</dbReference>
<feature type="site" description="Important for beta-aspartyl-AMP intermediate formation" evidence="10">
    <location>
        <position position="367"/>
    </location>
</feature>
<protein>
    <recommendedName>
        <fullName evidence="3">asparagine synthase (glutamine-hydrolyzing)</fullName>
        <ecNumber evidence="3">6.3.5.4</ecNumber>
    </recommendedName>
</protein>
<comment type="pathway">
    <text evidence="1">Amino-acid biosynthesis; L-asparagine biosynthesis; L-asparagine from L-aspartate (L-Gln route): step 1/1.</text>
</comment>
<dbReference type="PIRSF" id="PIRSF001589">
    <property type="entry name" value="Asn_synthetase_glu-h"/>
    <property type="match status" value="1"/>
</dbReference>
<dbReference type="GO" id="GO:0004066">
    <property type="term" value="F:asparagine synthase (glutamine-hydrolyzing) activity"/>
    <property type="evidence" value="ECO:0007669"/>
    <property type="project" value="UniProtKB-EC"/>
</dbReference>
<evidence type="ECO:0000313" key="12">
    <source>
        <dbReference type="EMBL" id="EMG35936.1"/>
    </source>
</evidence>
<dbReference type="InterPro" id="IPR051786">
    <property type="entry name" value="ASN_synthetase/amidase"/>
</dbReference>
<dbReference type="SUPFAM" id="SSF56235">
    <property type="entry name" value="N-terminal nucleophile aminohydrolases (Ntn hydrolases)"/>
    <property type="match status" value="1"/>
</dbReference>
<feature type="active site" description="For GATase activity" evidence="8">
    <location>
        <position position="2"/>
    </location>
</feature>
<evidence type="ECO:0000256" key="7">
    <source>
        <dbReference type="ARBA" id="ARBA00048741"/>
    </source>
</evidence>
<gene>
    <name evidence="12" type="ORF">PCS_03420</name>
</gene>
<evidence type="ECO:0000256" key="3">
    <source>
        <dbReference type="ARBA" id="ARBA00012737"/>
    </source>
</evidence>
<dbReference type="InterPro" id="IPR029055">
    <property type="entry name" value="Ntn_hydrolases_N"/>
</dbReference>
<name>M5PZK6_DESAF</name>
<dbReference type="CDD" id="cd00712">
    <property type="entry name" value="AsnB"/>
    <property type="match status" value="1"/>
</dbReference>
<dbReference type="SUPFAM" id="SSF52402">
    <property type="entry name" value="Adenine nucleotide alpha hydrolases-like"/>
    <property type="match status" value="1"/>
</dbReference>
<dbReference type="PANTHER" id="PTHR43284:SF1">
    <property type="entry name" value="ASPARAGINE SYNTHETASE"/>
    <property type="match status" value="1"/>
</dbReference>
<sequence length="655" mass="72714">MCAIAGIMDMLGQSLPAESAVLVEAMVAAMRHRGPDEVGCRHMGPAVLGHARLSIIDLSTGTQPIGNEDGSIQVVFNGEIFNYPELRAELEAKGHRFSTSTDTEVIVHAYEERGVECLRDFNGQFALALWDGPRRRLFLARDRVGICPLHYARIGGRLLFASEAKALLGREGLPRRLDLQALNQFLTFWLPLAPRTMFEGISELPPAHFALVEDGKLRVEPYWGLDFTPDSRAWTAEDAAQALGEALGEATRIRLRADVPVGVYLSGGLDSSYVAARVFGLSSARRATFSVEFADKDFDESPHQRIMADRLGSEHARVSVDDALLRKDFLRMIWNAEKPSLRSAPAPLFRLSRLARDSGYKVVLTGEGADEFLAGYNIFKEAKVRQFWARRPDSPLRPLLLTRLYPYLKLPRERGTAFLRQFFGRDLERTAEPCYSHLLRWANTSTLKRFFSAQVKAELNNGSGRHGPSDLAGLVEQLALGLPADMRGWDTLSKAQYLEAALFLPGYLLSTQGDRMLMANAVEGRFPFLDHKVIELANRLPARLKMPGLREKALLKRAASDLLPSEIVRRPKQPYRAPAAKSVLGTPMNGRARELLSPSALERAGYFDPAMVAGLLDKHARTGGMLAEMENMAIMAILSTQALHWSFIDNHGPMA</sequence>
<dbReference type="GO" id="GO:0006529">
    <property type="term" value="P:asparagine biosynthetic process"/>
    <property type="evidence" value="ECO:0007669"/>
    <property type="project" value="UniProtKB-KW"/>
</dbReference>
<organism evidence="12 13">
    <name type="scientific">Desulfocurvibacter africanus PCS</name>
    <dbReference type="NCBI Taxonomy" id="1262666"/>
    <lineage>
        <taxon>Bacteria</taxon>
        <taxon>Pseudomonadati</taxon>
        <taxon>Thermodesulfobacteriota</taxon>
        <taxon>Desulfovibrionia</taxon>
        <taxon>Desulfovibrionales</taxon>
        <taxon>Desulfovibrionaceae</taxon>
        <taxon>Desulfocurvibacter</taxon>
    </lineage>
</organism>
<evidence type="ECO:0000256" key="4">
    <source>
        <dbReference type="ARBA" id="ARBA00022741"/>
    </source>
</evidence>
<dbReference type="NCBIfam" id="TIGR01536">
    <property type="entry name" value="asn_synth_AEB"/>
    <property type="match status" value="1"/>
</dbReference>
<accession>M5PZK6</accession>
<dbReference type="Gene3D" id="3.60.20.10">
    <property type="entry name" value="Glutamine Phosphoribosylpyrophosphate, subunit 1, domain 1"/>
    <property type="match status" value="1"/>
</dbReference>
<keyword evidence="8" id="KW-0028">Amino-acid biosynthesis</keyword>
<dbReference type="InterPro" id="IPR033738">
    <property type="entry name" value="AsnB_N"/>
</dbReference>
<dbReference type="RefSeq" id="WP_005989432.1">
    <property type="nucleotide sequence ID" value="NZ_AOSV01000038.1"/>
</dbReference>
<reference evidence="12 13" key="1">
    <citation type="journal article" date="2013" name="Genome Announc.">
        <title>Draft Genome Sequence for Desulfovibrio africanus Strain PCS.</title>
        <authorList>
            <person name="Brown S.D."/>
            <person name="Utturkar S.M."/>
            <person name="Arkin A.P."/>
            <person name="Deutschbauer A.M."/>
            <person name="Elias D.A."/>
            <person name="Hazen T.C."/>
            <person name="Chakraborty R."/>
        </authorList>
    </citation>
    <scope>NUCLEOTIDE SEQUENCE [LARGE SCALE GENOMIC DNA]</scope>
    <source>
        <strain evidence="12 13">PCS</strain>
    </source>
</reference>
<dbReference type="EC" id="6.3.5.4" evidence="3"/>
<evidence type="ECO:0000313" key="13">
    <source>
        <dbReference type="Proteomes" id="UP000011922"/>
    </source>
</evidence>
<feature type="binding site" evidence="9">
    <location>
        <position position="102"/>
    </location>
    <ligand>
        <name>L-glutamine</name>
        <dbReference type="ChEBI" id="CHEBI:58359"/>
    </ligand>
</feature>
<keyword evidence="4 9" id="KW-0547">Nucleotide-binding</keyword>
<dbReference type="CDD" id="cd01991">
    <property type="entry name" value="Asn_synthase_B_C"/>
    <property type="match status" value="1"/>
</dbReference>
<comment type="similarity">
    <text evidence="2">Belongs to the asparagine synthetase family.</text>
</comment>
<feature type="domain" description="Glutamine amidotransferase type-2" evidence="11">
    <location>
        <begin position="2"/>
        <end position="215"/>
    </location>
</feature>
<keyword evidence="8" id="KW-0061">Asparagine biosynthesis</keyword>
<dbReference type="Proteomes" id="UP000011922">
    <property type="component" value="Unassembled WGS sequence"/>
</dbReference>
<evidence type="ECO:0000256" key="10">
    <source>
        <dbReference type="PIRSR" id="PIRSR001589-3"/>
    </source>
</evidence>
<keyword evidence="5 9" id="KW-0067">ATP-binding</keyword>
<keyword evidence="6 8" id="KW-0315">Glutamine amidotransferase</keyword>
<evidence type="ECO:0000256" key="2">
    <source>
        <dbReference type="ARBA" id="ARBA00005752"/>
    </source>
</evidence>
<dbReference type="Pfam" id="PF13537">
    <property type="entry name" value="GATase_7"/>
    <property type="match status" value="1"/>
</dbReference>
<evidence type="ECO:0000256" key="1">
    <source>
        <dbReference type="ARBA" id="ARBA00005187"/>
    </source>
</evidence>
<dbReference type="InterPro" id="IPR006426">
    <property type="entry name" value="Asn_synth_AEB"/>
</dbReference>
<dbReference type="PATRIC" id="fig|1262666.3.peg.3476"/>
<dbReference type="Pfam" id="PF00733">
    <property type="entry name" value="Asn_synthase"/>
    <property type="match status" value="1"/>
</dbReference>
<dbReference type="AlphaFoldDB" id="M5PZK6"/>
<dbReference type="OrthoDB" id="9763290at2"/>
<evidence type="ECO:0000259" key="11">
    <source>
        <dbReference type="PROSITE" id="PS51278"/>
    </source>
</evidence>
<evidence type="ECO:0000256" key="6">
    <source>
        <dbReference type="ARBA" id="ARBA00022962"/>
    </source>
</evidence>
<evidence type="ECO:0000256" key="8">
    <source>
        <dbReference type="PIRSR" id="PIRSR001589-1"/>
    </source>
</evidence>
<comment type="catalytic activity">
    <reaction evidence="7">
        <text>L-aspartate + L-glutamine + ATP + H2O = L-asparagine + L-glutamate + AMP + diphosphate + H(+)</text>
        <dbReference type="Rhea" id="RHEA:12228"/>
        <dbReference type="ChEBI" id="CHEBI:15377"/>
        <dbReference type="ChEBI" id="CHEBI:15378"/>
        <dbReference type="ChEBI" id="CHEBI:29985"/>
        <dbReference type="ChEBI" id="CHEBI:29991"/>
        <dbReference type="ChEBI" id="CHEBI:30616"/>
        <dbReference type="ChEBI" id="CHEBI:33019"/>
        <dbReference type="ChEBI" id="CHEBI:58048"/>
        <dbReference type="ChEBI" id="CHEBI:58359"/>
        <dbReference type="ChEBI" id="CHEBI:456215"/>
        <dbReference type="EC" id="6.3.5.4"/>
    </reaction>
</comment>